<evidence type="ECO:0000259" key="2">
    <source>
        <dbReference type="Pfam" id="PF23572"/>
    </source>
</evidence>
<dbReference type="InterPro" id="IPR055377">
    <property type="entry name" value="GH3_M"/>
</dbReference>
<keyword evidence="4" id="KW-1185">Reference proteome</keyword>
<protein>
    <submittedName>
        <fullName evidence="3">GH3 auxin-responsive promoter</fullName>
    </submittedName>
</protein>
<dbReference type="InterPro" id="IPR055378">
    <property type="entry name" value="GH3_C"/>
</dbReference>
<name>A0A1I1S6R7_9CLOT</name>
<evidence type="ECO:0000259" key="1">
    <source>
        <dbReference type="Pfam" id="PF23571"/>
    </source>
</evidence>
<feature type="domain" description="GH3 middle" evidence="1">
    <location>
        <begin position="345"/>
        <end position="417"/>
    </location>
</feature>
<dbReference type="OrthoDB" id="614636at2"/>
<dbReference type="InterPro" id="IPR004993">
    <property type="entry name" value="GH3"/>
</dbReference>
<reference evidence="3 4" key="1">
    <citation type="submission" date="2016-10" db="EMBL/GenBank/DDBJ databases">
        <authorList>
            <person name="de Groot N.N."/>
        </authorList>
    </citation>
    <scope>NUCLEOTIDE SEQUENCE [LARGE SCALE GENOMIC DNA]</scope>
    <source>
        <strain evidence="3 4">DSM 12992</strain>
    </source>
</reference>
<dbReference type="GO" id="GO:0005737">
    <property type="term" value="C:cytoplasm"/>
    <property type="evidence" value="ECO:0007669"/>
    <property type="project" value="TreeGrafter"/>
</dbReference>
<dbReference type="STRING" id="119641.SAMN05421842_1455"/>
<dbReference type="EMBL" id="FOMG01000045">
    <property type="protein sequence ID" value="SFD42067.1"/>
    <property type="molecule type" value="Genomic_DNA"/>
</dbReference>
<dbReference type="GO" id="GO:0016881">
    <property type="term" value="F:acid-amino acid ligase activity"/>
    <property type="evidence" value="ECO:0007669"/>
    <property type="project" value="TreeGrafter"/>
</dbReference>
<evidence type="ECO:0000313" key="3">
    <source>
        <dbReference type="EMBL" id="SFD42067.1"/>
    </source>
</evidence>
<sequence>MSIFSKALYLSMLKVASKIEKKFDYYTKNAYKTNTELLFSILKNNSETEFGKKYKFNEIKSIEDYKNNVPLSTYDNYQKYIGKIAKGEKNILTKEDVAYFGRTSGTTGTQKLIPITKSGKRIPSKYNALLSQKFAYNELKDNWNYGKGVMLTDVIVASYTDGGIPISAASSGGMKSIKSIIPFIWTSPIEVMELENKDSAFYLHALFALREKNLMYISGIFISSILDFFRLIEEKHDLLINDIRAGKINEKVELNPEIRKRLNKKLSQFSKRADELEFEFNKGFKGIAKRIWPSVAYIASVTGANFTIYDNMVDFYTDKLPVYSSTYGASEGMIGINPYINKIEYVVVPDSCYFEFIRIEDVYKQNPVTNNINELILGNEYEIVITNLNGLYRYRLGDVVKVVGFYNESPKLEFLYRKNQLLNMVSEKTTEQHIKISIEATITEFNLNLVDYTTFADNDNTPGRYIIYLEFKNFNNKYNISQIEEKLDDELKKVNLAYGRFRNNNRLAKLKIVMISEGTFDNFKKSLINKGASKSQLKVPRVIKDNNILCLSSDS</sequence>
<accession>A0A1I1S6R7</accession>
<proteinExistence type="predicted"/>
<gene>
    <name evidence="3" type="ORF">SAMN05421842_1455</name>
</gene>
<dbReference type="RefSeq" id="WP_090094394.1">
    <property type="nucleotide sequence ID" value="NZ_FOMG01000045.1"/>
</dbReference>
<dbReference type="Proteomes" id="UP000199263">
    <property type="component" value="Unassembled WGS sequence"/>
</dbReference>
<dbReference type="PANTHER" id="PTHR31901:SF9">
    <property type="entry name" value="GH3 DOMAIN-CONTAINING PROTEIN"/>
    <property type="match status" value="1"/>
</dbReference>
<dbReference type="AlphaFoldDB" id="A0A1I1S6R7"/>
<feature type="domain" description="GH3 C-terminal" evidence="2">
    <location>
        <begin position="437"/>
        <end position="546"/>
    </location>
</feature>
<dbReference type="PANTHER" id="PTHR31901">
    <property type="entry name" value="GH3 DOMAIN-CONTAINING PROTEIN"/>
    <property type="match status" value="1"/>
</dbReference>
<evidence type="ECO:0000313" key="4">
    <source>
        <dbReference type="Proteomes" id="UP000199263"/>
    </source>
</evidence>
<organism evidence="3 4">
    <name type="scientific">Clostridium uliginosum</name>
    <dbReference type="NCBI Taxonomy" id="119641"/>
    <lineage>
        <taxon>Bacteria</taxon>
        <taxon>Bacillati</taxon>
        <taxon>Bacillota</taxon>
        <taxon>Clostridia</taxon>
        <taxon>Eubacteriales</taxon>
        <taxon>Clostridiaceae</taxon>
        <taxon>Clostridium</taxon>
    </lineage>
</organism>
<dbReference type="Pfam" id="PF23571">
    <property type="entry name" value="GH3_M"/>
    <property type="match status" value="1"/>
</dbReference>
<dbReference type="Pfam" id="PF23572">
    <property type="entry name" value="GH3_C"/>
    <property type="match status" value="1"/>
</dbReference>
<dbReference type="Pfam" id="PF03321">
    <property type="entry name" value="GH3"/>
    <property type="match status" value="1"/>
</dbReference>